<dbReference type="PANTHER" id="PTHR34047">
    <property type="entry name" value="NUCLEAR INTRON MATURASE 1, MITOCHONDRIAL-RELATED"/>
    <property type="match status" value="1"/>
</dbReference>
<dbReference type="InterPro" id="IPR000123">
    <property type="entry name" value="Reverse_transcriptase_msDNA"/>
</dbReference>
<sequence length="330" mass="37871">MHALFKNEPDQLAQSLNWPDDYQDVIKKQNYHQFSMPKKDGTLRAITAPGNKLKFLQKTLSHAFQLTYLNKIPDCVHGYVPGDIHPEVGTRHILSNAQVHFGAKYLLNLDIDDFFPNLDSLRILDALRYWYPEMPQATQELLVGICCYNNQLPMGAPSSPVLSNMCVHQMDLALLTLCAQHQVTYSRYVDDMSFSSSSDNLLALEPALIEALQSFGFTINQAKRMHFGPEGPKIVTGLIMDETDITVNDTFLDNLNECIKEYSQLRWLSRQLEMDKKWLQSKVRFAAQSIEGQLAFLSQIQGADDAVYQKYHRKFDKAQSMRPPNYDFYF</sequence>
<dbReference type="GO" id="GO:0051607">
    <property type="term" value="P:defense response to virus"/>
    <property type="evidence" value="ECO:0007669"/>
    <property type="project" value="UniProtKB-KW"/>
</dbReference>
<evidence type="ECO:0000256" key="6">
    <source>
        <dbReference type="ARBA" id="ARBA00022918"/>
    </source>
</evidence>
<keyword evidence="12" id="KW-1185">Reference proteome</keyword>
<keyword evidence="5" id="KW-0460">Magnesium</keyword>
<keyword evidence="6" id="KW-0695">RNA-directed DNA polymerase</keyword>
<reference key="2">
    <citation type="submission" date="2011-04" db="EMBL/GenBank/DDBJ databases">
        <title>Complete sequence of plasmid 2 of Haliscomenobacter hydrossis DSM 1100.</title>
        <authorList>
            <consortium name="US DOE Joint Genome Institute (JGI-PGF)"/>
            <person name="Lucas S."/>
            <person name="Han J."/>
            <person name="Lapidus A."/>
            <person name="Bruce D."/>
            <person name="Goodwin L."/>
            <person name="Pitluck S."/>
            <person name="Peters L."/>
            <person name="Kyrpides N."/>
            <person name="Mavromatis K."/>
            <person name="Ivanova N."/>
            <person name="Ovchinnikova G."/>
            <person name="Pagani I."/>
            <person name="Daligault H."/>
            <person name="Detter J.C."/>
            <person name="Han C."/>
            <person name="Land M."/>
            <person name="Hauser L."/>
            <person name="Markowitz V."/>
            <person name="Cheng J.-F."/>
            <person name="Hugenholtz P."/>
            <person name="Woyke T."/>
            <person name="Wu D."/>
            <person name="Verbarg S."/>
            <person name="Frueling A."/>
            <person name="Brambilla E."/>
            <person name="Klenk H.-P."/>
            <person name="Eisen J.A."/>
        </authorList>
    </citation>
    <scope>NUCLEOTIDE SEQUENCE</scope>
    <source>
        <strain>DSM 1100</strain>
    </source>
</reference>
<evidence type="ECO:0000256" key="9">
    <source>
        <dbReference type="ARBA" id="ARBA00048173"/>
    </source>
</evidence>
<evidence type="ECO:0000256" key="2">
    <source>
        <dbReference type="ARBA" id="ARBA00022679"/>
    </source>
</evidence>
<dbReference type="GO" id="GO:0003964">
    <property type="term" value="F:RNA-directed DNA polymerase activity"/>
    <property type="evidence" value="ECO:0007669"/>
    <property type="project" value="UniProtKB-KW"/>
</dbReference>
<dbReference type="KEGG" id="hhy:Halhy_6724"/>
<dbReference type="AlphaFoldDB" id="F4L831"/>
<proteinExistence type="inferred from homology"/>
<keyword evidence="2" id="KW-0808">Transferase</keyword>
<name>F4L831_HALH1</name>
<protein>
    <recommendedName>
        <fullName evidence="1">RNA-directed DNA polymerase</fullName>
        <ecNumber evidence="1">2.7.7.49</ecNumber>
    </recommendedName>
</protein>
<dbReference type="Pfam" id="PF00078">
    <property type="entry name" value="RVT_1"/>
    <property type="match status" value="1"/>
</dbReference>
<keyword evidence="4" id="KW-0479">Metal-binding</keyword>
<dbReference type="InterPro" id="IPR051083">
    <property type="entry name" value="GrpII_Intron_Splice-Mob/Def"/>
</dbReference>
<dbReference type="CDD" id="cd03487">
    <property type="entry name" value="RT_Bac_retron_II"/>
    <property type="match status" value="1"/>
</dbReference>
<evidence type="ECO:0000256" key="1">
    <source>
        <dbReference type="ARBA" id="ARBA00012493"/>
    </source>
</evidence>
<evidence type="ECO:0000259" key="10">
    <source>
        <dbReference type="PROSITE" id="PS50878"/>
    </source>
</evidence>
<dbReference type="HOGENOM" id="CLU_028398_2_1_10"/>
<evidence type="ECO:0000256" key="5">
    <source>
        <dbReference type="ARBA" id="ARBA00022842"/>
    </source>
</evidence>
<dbReference type="InterPro" id="IPR043502">
    <property type="entry name" value="DNA/RNA_pol_sf"/>
</dbReference>
<geneLocation type="plasmid" evidence="11 12">
    <name>pHALHY02</name>
</geneLocation>
<dbReference type="InterPro" id="IPR000477">
    <property type="entry name" value="RT_dom"/>
</dbReference>
<reference evidence="11 12" key="1">
    <citation type="journal article" date="2011" name="Stand. Genomic Sci.">
        <title>Complete genome sequence of Haliscomenobacter hydrossis type strain (O).</title>
        <authorList>
            <consortium name="US DOE Joint Genome Institute (JGI-PGF)"/>
            <person name="Daligault H."/>
            <person name="Lapidus A."/>
            <person name="Zeytun A."/>
            <person name="Nolan M."/>
            <person name="Lucas S."/>
            <person name="Del Rio T.G."/>
            <person name="Tice H."/>
            <person name="Cheng J.F."/>
            <person name="Tapia R."/>
            <person name="Han C."/>
            <person name="Goodwin L."/>
            <person name="Pitluck S."/>
            <person name="Liolios K."/>
            <person name="Pagani I."/>
            <person name="Ivanova N."/>
            <person name="Huntemann M."/>
            <person name="Mavromatis K."/>
            <person name="Mikhailova N."/>
            <person name="Pati A."/>
            <person name="Chen A."/>
            <person name="Palaniappan K."/>
            <person name="Land M."/>
            <person name="Hauser L."/>
            <person name="Brambilla E.M."/>
            <person name="Rohde M."/>
            <person name="Verbarg S."/>
            <person name="Goker M."/>
            <person name="Bristow J."/>
            <person name="Eisen J.A."/>
            <person name="Markowitz V."/>
            <person name="Hugenholtz P."/>
            <person name="Kyrpides N.C."/>
            <person name="Klenk H.P."/>
            <person name="Woyke T."/>
        </authorList>
    </citation>
    <scope>NUCLEOTIDE SEQUENCE [LARGE SCALE GENOMIC DNA]</scope>
    <source>
        <strain evidence="12">ATCC 27775 / DSM 1100 / LMG 10767 / O</strain>
        <plasmid evidence="12">Plasmid pHALHY02</plasmid>
    </source>
</reference>
<accession>F4L831</accession>
<comment type="similarity">
    <text evidence="8">Belongs to the bacterial reverse transcriptase family.</text>
</comment>
<dbReference type="PANTHER" id="PTHR34047:SF7">
    <property type="entry name" value="RNA-DIRECTED DNA POLYMERASE"/>
    <property type="match status" value="1"/>
</dbReference>
<evidence type="ECO:0000256" key="4">
    <source>
        <dbReference type="ARBA" id="ARBA00022723"/>
    </source>
</evidence>
<evidence type="ECO:0000256" key="8">
    <source>
        <dbReference type="ARBA" id="ARBA00034120"/>
    </source>
</evidence>
<dbReference type="GO" id="GO:0003723">
    <property type="term" value="F:RNA binding"/>
    <property type="evidence" value="ECO:0007669"/>
    <property type="project" value="InterPro"/>
</dbReference>
<dbReference type="SUPFAM" id="SSF56672">
    <property type="entry name" value="DNA/RNA polymerases"/>
    <property type="match status" value="1"/>
</dbReference>
<evidence type="ECO:0000313" key="12">
    <source>
        <dbReference type="Proteomes" id="UP000008461"/>
    </source>
</evidence>
<dbReference type="EMBL" id="CP002693">
    <property type="protein sequence ID" value="AEE54539.1"/>
    <property type="molecule type" value="Genomic_DNA"/>
</dbReference>
<feature type="domain" description="Reverse transcriptase" evidence="10">
    <location>
        <begin position="17"/>
        <end position="240"/>
    </location>
</feature>
<evidence type="ECO:0000256" key="7">
    <source>
        <dbReference type="ARBA" id="ARBA00023118"/>
    </source>
</evidence>
<dbReference type="PROSITE" id="PS50878">
    <property type="entry name" value="RT_POL"/>
    <property type="match status" value="1"/>
</dbReference>
<dbReference type="PRINTS" id="PR00866">
    <property type="entry name" value="RNADNAPOLMS"/>
</dbReference>
<keyword evidence="3" id="KW-0548">Nucleotidyltransferase</keyword>
<evidence type="ECO:0000256" key="3">
    <source>
        <dbReference type="ARBA" id="ARBA00022695"/>
    </source>
</evidence>
<gene>
    <name evidence="11" type="ordered locus">Halhy_6724</name>
</gene>
<dbReference type="EC" id="2.7.7.49" evidence="1"/>
<dbReference type="OrthoDB" id="9780724at2"/>
<dbReference type="RefSeq" id="WP_013769055.1">
    <property type="nucleotide sequence ID" value="NC_015512.1"/>
</dbReference>
<dbReference type="GO" id="GO:0046872">
    <property type="term" value="F:metal ion binding"/>
    <property type="evidence" value="ECO:0007669"/>
    <property type="project" value="UniProtKB-KW"/>
</dbReference>
<evidence type="ECO:0000313" key="11">
    <source>
        <dbReference type="EMBL" id="AEE54539.1"/>
    </source>
</evidence>
<keyword evidence="7" id="KW-0051">Antiviral defense</keyword>
<dbReference type="Proteomes" id="UP000008461">
    <property type="component" value="Plasmid pHALHY02"/>
</dbReference>
<keyword evidence="11" id="KW-0614">Plasmid</keyword>
<organism evidence="11 12">
    <name type="scientific">Haliscomenobacter hydrossis (strain ATCC 27775 / DSM 1100 / LMG 10767 / O)</name>
    <dbReference type="NCBI Taxonomy" id="760192"/>
    <lineage>
        <taxon>Bacteria</taxon>
        <taxon>Pseudomonadati</taxon>
        <taxon>Bacteroidota</taxon>
        <taxon>Saprospiria</taxon>
        <taxon>Saprospirales</taxon>
        <taxon>Haliscomenobacteraceae</taxon>
        <taxon>Haliscomenobacter</taxon>
    </lineage>
</organism>
<comment type="catalytic activity">
    <reaction evidence="9">
        <text>DNA(n) + a 2'-deoxyribonucleoside 5'-triphosphate = DNA(n+1) + diphosphate</text>
        <dbReference type="Rhea" id="RHEA:22508"/>
        <dbReference type="Rhea" id="RHEA-COMP:17339"/>
        <dbReference type="Rhea" id="RHEA-COMP:17340"/>
        <dbReference type="ChEBI" id="CHEBI:33019"/>
        <dbReference type="ChEBI" id="CHEBI:61560"/>
        <dbReference type="ChEBI" id="CHEBI:173112"/>
        <dbReference type="EC" id="2.7.7.49"/>
    </reaction>
</comment>